<comment type="caution">
    <text evidence="1">The sequence shown here is derived from an EMBL/GenBank/DDBJ whole genome shotgun (WGS) entry which is preliminary data.</text>
</comment>
<evidence type="ECO:0000313" key="1">
    <source>
        <dbReference type="EMBL" id="KAA1252817.1"/>
    </source>
</evidence>
<organism evidence="1 2">
    <name type="scientific">Vibrio cholerae</name>
    <dbReference type="NCBI Taxonomy" id="666"/>
    <lineage>
        <taxon>Bacteria</taxon>
        <taxon>Pseudomonadati</taxon>
        <taxon>Pseudomonadota</taxon>
        <taxon>Gammaproteobacteria</taxon>
        <taxon>Vibrionales</taxon>
        <taxon>Vibrionaceae</taxon>
        <taxon>Vibrio</taxon>
    </lineage>
</organism>
<gene>
    <name evidence="1" type="ORF">F0M16_21020</name>
</gene>
<dbReference type="AlphaFoldDB" id="A0A5Q6PD73"/>
<dbReference type="EMBL" id="VUAA01000038">
    <property type="protein sequence ID" value="KAA1252817.1"/>
    <property type="molecule type" value="Genomic_DNA"/>
</dbReference>
<accession>A0A5Q6PD73</accession>
<sequence length="217" mass="25031">MKMHVLRSRTSQHVAYYSHRLEKGIADTLRNRGQVMRKAMLWNFAVDIPYPEALLVGHCFTRTSKNLPQTQEHTIYQAENGEFVAYFMSFEEARQGVKESPKLDCARITEVIVMVPDIEALAHGVPVKISEKRCPRVIQADAVDNFWKFHGVDHEQWEQIDFPQYKQRVKARIEEHKASGVVDPEFKRKIEDLKEMVENAHKGKGIIIKTVSDAQTA</sequence>
<protein>
    <submittedName>
        <fullName evidence="1">Uncharacterized protein</fullName>
    </submittedName>
</protein>
<proteinExistence type="predicted"/>
<dbReference type="Proteomes" id="UP000323225">
    <property type="component" value="Unassembled WGS sequence"/>
</dbReference>
<reference evidence="1 2" key="1">
    <citation type="submission" date="2019-09" db="EMBL/GenBank/DDBJ databases">
        <authorList>
            <person name="Kritzky A."/>
            <person name="Schelkanova E.Y."/>
            <person name="Alkhova Z.V."/>
            <person name="Smirnova N.I."/>
        </authorList>
    </citation>
    <scope>NUCLEOTIDE SEQUENCE [LARGE SCALE GENOMIC DNA]</scope>
    <source>
        <strain evidence="1 2">M1526</strain>
    </source>
</reference>
<name>A0A5Q6PD73_VIBCL</name>
<evidence type="ECO:0000313" key="2">
    <source>
        <dbReference type="Proteomes" id="UP000323225"/>
    </source>
</evidence>